<feature type="transmembrane region" description="Helical" evidence="1">
    <location>
        <begin position="7"/>
        <end position="24"/>
    </location>
</feature>
<accession>A0A838CW71</accession>
<name>A0A838CW71_9BACI</name>
<reference evidence="2 3" key="1">
    <citation type="journal article" date="2004" name="Extremophiles">
        <title>Halobacillus locisalis sp. nov., a halophilic bacterium isolated from a marine solar saltern of the Yellow Sea in Korea.</title>
        <authorList>
            <person name="Yoon J.H."/>
            <person name="Kang K.H."/>
            <person name="Oh T.K."/>
            <person name="Park Y.H."/>
        </authorList>
    </citation>
    <scope>NUCLEOTIDE SEQUENCE [LARGE SCALE GENOMIC DNA]</scope>
    <source>
        <strain evidence="2 3">KCTC 3788</strain>
    </source>
</reference>
<keyword evidence="1" id="KW-1133">Transmembrane helix</keyword>
<evidence type="ECO:0000313" key="3">
    <source>
        <dbReference type="Proteomes" id="UP000571017"/>
    </source>
</evidence>
<keyword evidence="1" id="KW-0812">Transmembrane</keyword>
<proteinExistence type="predicted"/>
<evidence type="ECO:0000256" key="1">
    <source>
        <dbReference type="SAM" id="Phobius"/>
    </source>
</evidence>
<keyword evidence="1" id="KW-0472">Membrane</keyword>
<dbReference type="Proteomes" id="UP000571017">
    <property type="component" value="Unassembled WGS sequence"/>
</dbReference>
<protein>
    <submittedName>
        <fullName evidence="2">Uncharacterized protein</fullName>
    </submittedName>
</protein>
<sequence length="183" mass="20915">MQKMNKLSIWIVLSMVLIVGYNLVQKDIQTIRNNPDQYSAYTTPYETGITFTLSNEQIRKGITEPRLLEKVHDTNVSLIEVYERGNHNGKYVIVIGLEDEYHSLGGTMLAMFRLNPDQSSSRTVTYEVFNEDGKNVDVAHGGGDGEAPYNQSYHYELLEEDLLMGETWTFKVSGLHLLHYGKY</sequence>
<comment type="caution">
    <text evidence="2">The sequence shown here is derived from an EMBL/GenBank/DDBJ whole genome shotgun (WGS) entry which is preliminary data.</text>
</comment>
<dbReference type="EMBL" id="JACEFG010000003">
    <property type="protein sequence ID" value="MBA2176174.1"/>
    <property type="molecule type" value="Genomic_DNA"/>
</dbReference>
<dbReference type="AlphaFoldDB" id="A0A838CW71"/>
<gene>
    <name evidence="2" type="ORF">H0266_14855</name>
</gene>
<evidence type="ECO:0000313" key="2">
    <source>
        <dbReference type="EMBL" id="MBA2176174.1"/>
    </source>
</evidence>
<dbReference type="RefSeq" id="WP_181473206.1">
    <property type="nucleotide sequence ID" value="NZ_JACEFG010000003.1"/>
</dbReference>
<organism evidence="2 3">
    <name type="scientific">Halobacillus locisalis</name>
    <dbReference type="NCBI Taxonomy" id="220753"/>
    <lineage>
        <taxon>Bacteria</taxon>
        <taxon>Bacillati</taxon>
        <taxon>Bacillota</taxon>
        <taxon>Bacilli</taxon>
        <taxon>Bacillales</taxon>
        <taxon>Bacillaceae</taxon>
        <taxon>Halobacillus</taxon>
    </lineage>
</organism>
<keyword evidence="3" id="KW-1185">Reference proteome</keyword>